<dbReference type="InterPro" id="IPR025965">
    <property type="entry name" value="FlgD/Vpr_Ig-like"/>
</dbReference>
<gene>
    <name evidence="2" type="ORF">HKN21_17025</name>
</gene>
<comment type="caution">
    <text evidence="2">The sequence shown here is derived from an EMBL/GenBank/DDBJ whole genome shotgun (WGS) entry which is preliminary data.</text>
</comment>
<dbReference type="AlphaFoldDB" id="A0A7Y2H457"/>
<feature type="domain" description="FlgD/Vpr Ig-like" evidence="1">
    <location>
        <begin position="72"/>
        <end position="132"/>
    </location>
</feature>
<accession>A0A7Y2H457</accession>
<evidence type="ECO:0000313" key="3">
    <source>
        <dbReference type="Proteomes" id="UP000547674"/>
    </source>
</evidence>
<dbReference type="Gene3D" id="2.60.40.4070">
    <property type="match status" value="1"/>
</dbReference>
<dbReference type="InterPro" id="IPR013783">
    <property type="entry name" value="Ig-like_fold"/>
</dbReference>
<organism evidence="2 3">
    <name type="scientific">Eiseniibacteriota bacterium</name>
    <dbReference type="NCBI Taxonomy" id="2212470"/>
    <lineage>
        <taxon>Bacteria</taxon>
        <taxon>Candidatus Eiseniibacteriota</taxon>
    </lineage>
</organism>
<dbReference type="Proteomes" id="UP000547674">
    <property type="component" value="Unassembled WGS sequence"/>
</dbReference>
<protein>
    <recommendedName>
        <fullName evidence="1">FlgD/Vpr Ig-like domain-containing protein</fullName>
    </recommendedName>
</protein>
<proteinExistence type="predicted"/>
<dbReference type="Pfam" id="PF13860">
    <property type="entry name" value="FlgD_ig"/>
    <property type="match status" value="1"/>
</dbReference>
<sequence>MEVRFFGTAVDTFDVVGDRFSDLVTLNEGENRIQVVAIDAAGNRTTPSVPVEVFFVQSAFTDIPKRFGPGSEFFIGLLEPANRLLIHIFNLEGMLLQRIEGGAGDLVNIPWDGRDDRGQLLSSGPYIAVVEAFLNSGEVVRTRSAFVFSRTPVTAEDQ</sequence>
<evidence type="ECO:0000259" key="1">
    <source>
        <dbReference type="Pfam" id="PF13860"/>
    </source>
</evidence>
<dbReference type="Gene3D" id="2.60.40.10">
    <property type="entry name" value="Immunoglobulins"/>
    <property type="match status" value="1"/>
</dbReference>
<dbReference type="EMBL" id="JABDJR010000681">
    <property type="protein sequence ID" value="NNF08467.1"/>
    <property type="molecule type" value="Genomic_DNA"/>
</dbReference>
<evidence type="ECO:0000313" key="2">
    <source>
        <dbReference type="EMBL" id="NNF08467.1"/>
    </source>
</evidence>
<reference evidence="2 3" key="1">
    <citation type="submission" date="2020-03" db="EMBL/GenBank/DDBJ databases">
        <title>Metabolic flexibility allows generalist bacteria to become dominant in a frequently disturbed ecosystem.</title>
        <authorList>
            <person name="Chen Y.-J."/>
            <person name="Leung P.M."/>
            <person name="Bay S.K."/>
            <person name="Hugenholtz P."/>
            <person name="Kessler A.J."/>
            <person name="Shelley G."/>
            <person name="Waite D.W."/>
            <person name="Cook P.L."/>
            <person name="Greening C."/>
        </authorList>
    </citation>
    <scope>NUCLEOTIDE SEQUENCE [LARGE SCALE GENOMIC DNA]</scope>
    <source>
        <strain evidence="2">SS_bin_28</strain>
    </source>
</reference>
<name>A0A7Y2H457_UNCEI</name>